<comment type="caution">
    <text evidence="1">The sequence shown here is derived from an EMBL/GenBank/DDBJ whole genome shotgun (WGS) entry which is preliminary data.</text>
</comment>
<evidence type="ECO:0000313" key="2">
    <source>
        <dbReference type="Proteomes" id="UP000180036"/>
    </source>
</evidence>
<dbReference type="AlphaFoldDB" id="A0AAP7TBY5"/>
<evidence type="ECO:0000313" key="1">
    <source>
        <dbReference type="EMBL" id="OIK21641.1"/>
    </source>
</evidence>
<accession>A0AAP7TBY5</accession>
<dbReference type="EMBL" id="MOEA01000002">
    <property type="protein sequence ID" value="OIK21641.1"/>
    <property type="molecule type" value="Genomic_DNA"/>
</dbReference>
<reference evidence="1 2" key="1">
    <citation type="submission" date="2016-10" db="EMBL/GenBank/DDBJ databases">
        <authorList>
            <person name="Marach S."/>
            <person name="Prathuangwong S."/>
            <person name="Takikawa Y."/>
            <person name="Dohra H."/>
        </authorList>
    </citation>
    <scope>NUCLEOTIDE SEQUENCE [LARGE SCALE GENOMIC DNA]</scope>
    <source>
        <strain evidence="1 2">K2</strain>
    </source>
</reference>
<gene>
    <name evidence="1" type="ORF">BKP66_08770</name>
</gene>
<proteinExistence type="predicted"/>
<sequence>MRTGFQKAPDCCRTSAFCSFRGTFVFGAACPGSEDDLPRAGKLQSAPRRKHHEAVSRFTFFVLCKPF</sequence>
<protein>
    <submittedName>
        <fullName evidence="1">Uncharacterized protein</fullName>
    </submittedName>
</protein>
<organism evidence="1 2">
    <name type="scientific">Bacillus amyloliquefaciens</name>
    <name type="common">Bacillus velezensis</name>
    <dbReference type="NCBI Taxonomy" id="1390"/>
    <lineage>
        <taxon>Bacteria</taxon>
        <taxon>Bacillati</taxon>
        <taxon>Bacillota</taxon>
        <taxon>Bacilli</taxon>
        <taxon>Bacillales</taxon>
        <taxon>Bacillaceae</taxon>
        <taxon>Bacillus</taxon>
        <taxon>Bacillus amyloliquefaciens group</taxon>
    </lineage>
</organism>
<dbReference type="Proteomes" id="UP000180036">
    <property type="component" value="Unassembled WGS sequence"/>
</dbReference>
<name>A0AAP7TBY5_BACAM</name>